<evidence type="ECO:0000256" key="1">
    <source>
        <dbReference type="SAM" id="Phobius"/>
    </source>
</evidence>
<reference evidence="2" key="2">
    <citation type="submission" date="2021-04" db="EMBL/GenBank/DDBJ databases">
        <authorList>
            <person name="Gilroy R."/>
        </authorList>
    </citation>
    <scope>NUCLEOTIDE SEQUENCE</scope>
    <source>
        <strain evidence="2">ChiSjej2B20-11307</strain>
    </source>
</reference>
<accession>A0A9D2KIM2</accession>
<keyword evidence="1" id="KW-1133">Transmembrane helix</keyword>
<dbReference type="EMBL" id="DXAK01000040">
    <property type="protein sequence ID" value="HJA06944.1"/>
    <property type="molecule type" value="Genomic_DNA"/>
</dbReference>
<protein>
    <submittedName>
        <fullName evidence="2">Pilus assembly protein</fullName>
    </submittedName>
</protein>
<reference evidence="2" key="1">
    <citation type="journal article" date="2021" name="PeerJ">
        <title>Extensive microbial diversity within the chicken gut microbiome revealed by metagenomics and culture.</title>
        <authorList>
            <person name="Gilroy R."/>
            <person name="Ravi A."/>
            <person name="Getino M."/>
            <person name="Pursley I."/>
            <person name="Horton D.L."/>
            <person name="Alikhan N.F."/>
            <person name="Baker D."/>
            <person name="Gharbi K."/>
            <person name="Hall N."/>
            <person name="Watson M."/>
            <person name="Adriaenssens E.M."/>
            <person name="Foster-Nyarko E."/>
            <person name="Jarju S."/>
            <person name="Secka A."/>
            <person name="Antonio M."/>
            <person name="Oren A."/>
            <person name="Chaudhuri R.R."/>
            <person name="La Ragione R."/>
            <person name="Hildebrand F."/>
            <person name="Pallen M.J."/>
        </authorList>
    </citation>
    <scope>NUCLEOTIDE SEQUENCE</scope>
    <source>
        <strain evidence="2">ChiSjej2B20-11307</strain>
    </source>
</reference>
<proteinExistence type="predicted"/>
<organism evidence="2 3">
    <name type="scientific">Candidatus Mediterraneibacter pullicola</name>
    <dbReference type="NCBI Taxonomy" id="2838682"/>
    <lineage>
        <taxon>Bacteria</taxon>
        <taxon>Bacillati</taxon>
        <taxon>Bacillota</taxon>
        <taxon>Clostridia</taxon>
        <taxon>Lachnospirales</taxon>
        <taxon>Lachnospiraceae</taxon>
        <taxon>Mediterraneibacter</taxon>
    </lineage>
</organism>
<keyword evidence="1" id="KW-0472">Membrane</keyword>
<gene>
    <name evidence="2" type="ORF">H9798_07385</name>
</gene>
<comment type="caution">
    <text evidence="2">The sequence shown here is derived from an EMBL/GenBank/DDBJ whole genome shotgun (WGS) entry which is preliminary data.</text>
</comment>
<dbReference type="AlphaFoldDB" id="A0A9D2KIM2"/>
<evidence type="ECO:0000313" key="2">
    <source>
        <dbReference type="EMBL" id="HJA06944.1"/>
    </source>
</evidence>
<dbReference type="Proteomes" id="UP000824223">
    <property type="component" value="Unassembled WGS sequence"/>
</dbReference>
<feature type="transmembrane region" description="Helical" evidence="1">
    <location>
        <begin position="30"/>
        <end position="48"/>
    </location>
</feature>
<name>A0A9D2KIM2_9FIRM</name>
<evidence type="ECO:0000313" key="3">
    <source>
        <dbReference type="Proteomes" id="UP000824223"/>
    </source>
</evidence>
<keyword evidence="1" id="KW-0812">Transmembrane</keyword>
<sequence length="268" mass="28966">MQKNKDKSLMKLKRASALGITEKASVTIEAAFGIPLFLFASLCLIWLIEMQNIRISVMNAAQNAAKSAAENTAVLPVLNTGKLKSDIISFIGSDRIERSILKGGTAGISCAGSYISPNTGEIHMKISYETELPLPLFGSPTAKFKEGFRMSGWRGYGGRIGELGKGDSDIVYMTDNAAVYHEDYGCSYLQLSIRYVPYSSLSGLRNESGGRYHPCEKCVYGTAMAGVYITENGGKYHNSLGCSGLKRTIHAVHRSEVMGLGGCFRCSG</sequence>